<dbReference type="InterPro" id="IPR036179">
    <property type="entry name" value="Ig-like_dom_sf"/>
</dbReference>
<dbReference type="InterPro" id="IPR003530">
    <property type="entry name" value="Hematopoietin_rcpt_L_F3_CS"/>
</dbReference>
<dbReference type="CDD" id="cd00063">
    <property type="entry name" value="FN3"/>
    <property type="match status" value="1"/>
</dbReference>
<keyword evidence="3" id="KW-0677">Repeat</keyword>
<dbReference type="PANTHER" id="PTHR48483">
    <property type="entry name" value="INTERLEUKIN-27 SUBUNIT BETA"/>
    <property type="match status" value="1"/>
</dbReference>
<organism evidence="9 10">
    <name type="scientific">Aldrovandia affinis</name>
    <dbReference type="NCBI Taxonomy" id="143900"/>
    <lineage>
        <taxon>Eukaryota</taxon>
        <taxon>Metazoa</taxon>
        <taxon>Chordata</taxon>
        <taxon>Craniata</taxon>
        <taxon>Vertebrata</taxon>
        <taxon>Euteleostomi</taxon>
        <taxon>Actinopterygii</taxon>
        <taxon>Neopterygii</taxon>
        <taxon>Teleostei</taxon>
        <taxon>Notacanthiformes</taxon>
        <taxon>Halosauridae</taxon>
        <taxon>Aldrovandia</taxon>
    </lineage>
</organism>
<dbReference type="InterPro" id="IPR007110">
    <property type="entry name" value="Ig-like_dom"/>
</dbReference>
<evidence type="ECO:0000256" key="1">
    <source>
        <dbReference type="ARBA" id="ARBA00010890"/>
    </source>
</evidence>
<keyword evidence="10" id="KW-1185">Reference proteome</keyword>
<dbReference type="InterPro" id="IPR056621">
    <property type="entry name" value="FN3_IL27B_N"/>
</dbReference>
<protein>
    <recommendedName>
        <fullName evidence="11">Epstein-Barr virus induced 3</fullName>
    </recommendedName>
</protein>
<dbReference type="PROSITE" id="PS50835">
    <property type="entry name" value="IG_LIKE"/>
    <property type="match status" value="1"/>
</dbReference>
<dbReference type="InterPro" id="IPR003599">
    <property type="entry name" value="Ig_sub"/>
</dbReference>
<evidence type="ECO:0008006" key="11">
    <source>
        <dbReference type="Google" id="ProtNLM"/>
    </source>
</evidence>
<comment type="caution">
    <text evidence="9">The sequence shown here is derived from an EMBL/GenBank/DDBJ whole genome shotgun (WGS) entry which is preliminary data.</text>
</comment>
<evidence type="ECO:0000313" key="10">
    <source>
        <dbReference type="Proteomes" id="UP001221898"/>
    </source>
</evidence>
<dbReference type="PROSITE" id="PS50853">
    <property type="entry name" value="FN3"/>
    <property type="match status" value="1"/>
</dbReference>
<evidence type="ECO:0000256" key="3">
    <source>
        <dbReference type="ARBA" id="ARBA00022737"/>
    </source>
</evidence>
<dbReference type="SUPFAM" id="SSF49265">
    <property type="entry name" value="Fibronectin type III"/>
    <property type="match status" value="2"/>
</dbReference>
<feature type="signal peptide" evidence="6">
    <location>
        <begin position="1"/>
        <end position="21"/>
    </location>
</feature>
<dbReference type="SMART" id="SM00060">
    <property type="entry name" value="FN3"/>
    <property type="match status" value="1"/>
</dbReference>
<dbReference type="Pfam" id="PF24031">
    <property type="entry name" value="FN3_IL27B_N"/>
    <property type="match status" value="1"/>
</dbReference>
<dbReference type="PANTHER" id="PTHR48483:SF2">
    <property type="entry name" value="INTERLEUKIN-27 SUBUNIT BETA"/>
    <property type="match status" value="1"/>
</dbReference>
<name>A0AAD7REK1_9TELE</name>
<keyword evidence="2 6" id="KW-0732">Signal</keyword>
<accession>A0AAD7REK1</accession>
<dbReference type="AlphaFoldDB" id="A0AAD7REK1"/>
<dbReference type="Pfam" id="PF00041">
    <property type="entry name" value="fn3"/>
    <property type="match status" value="1"/>
</dbReference>
<evidence type="ECO:0000256" key="4">
    <source>
        <dbReference type="ARBA" id="ARBA00023180"/>
    </source>
</evidence>
<dbReference type="InterPro" id="IPR003961">
    <property type="entry name" value="FN3_dom"/>
</dbReference>
<comment type="similarity">
    <text evidence="1">Belongs to the type I cytokine receptor family. Type 3 subfamily.</text>
</comment>
<feature type="domain" description="Ig-like" evidence="7">
    <location>
        <begin position="27"/>
        <end position="87"/>
    </location>
</feature>
<dbReference type="GO" id="GO:0004896">
    <property type="term" value="F:cytokine receptor activity"/>
    <property type="evidence" value="ECO:0007669"/>
    <property type="project" value="InterPro"/>
</dbReference>
<dbReference type="PROSITE" id="PS01354">
    <property type="entry name" value="HEMATOPO_REC_L_F3"/>
    <property type="match status" value="1"/>
</dbReference>
<gene>
    <name evidence="9" type="ORF">AAFF_G00238480</name>
</gene>
<dbReference type="GO" id="GO:0016020">
    <property type="term" value="C:membrane"/>
    <property type="evidence" value="ECO:0007669"/>
    <property type="project" value="InterPro"/>
</dbReference>
<dbReference type="Proteomes" id="UP001221898">
    <property type="component" value="Unassembled WGS sequence"/>
</dbReference>
<evidence type="ECO:0000259" key="8">
    <source>
        <dbReference type="PROSITE" id="PS50853"/>
    </source>
</evidence>
<dbReference type="SMART" id="SM00409">
    <property type="entry name" value="IG"/>
    <property type="match status" value="1"/>
</dbReference>
<feature type="chain" id="PRO_5042291209" description="Epstein-Barr virus induced 3" evidence="6">
    <location>
        <begin position="22"/>
        <end position="315"/>
    </location>
</feature>
<evidence type="ECO:0000256" key="5">
    <source>
        <dbReference type="ARBA" id="ARBA00023319"/>
    </source>
</evidence>
<dbReference type="InterPro" id="IPR053073">
    <property type="entry name" value="IL11/IL27_subunit_beta"/>
</dbReference>
<evidence type="ECO:0000256" key="6">
    <source>
        <dbReference type="SAM" id="SignalP"/>
    </source>
</evidence>
<dbReference type="EMBL" id="JAINUG010000317">
    <property type="protein sequence ID" value="KAJ8378543.1"/>
    <property type="molecule type" value="Genomic_DNA"/>
</dbReference>
<keyword evidence="4" id="KW-0325">Glycoprotein</keyword>
<evidence type="ECO:0000256" key="2">
    <source>
        <dbReference type="ARBA" id="ARBA00022729"/>
    </source>
</evidence>
<proteinExistence type="inferred from homology"/>
<dbReference type="InterPro" id="IPR013783">
    <property type="entry name" value="Ig-like_fold"/>
</dbReference>
<reference evidence="9" key="1">
    <citation type="journal article" date="2023" name="Science">
        <title>Genome structures resolve the early diversification of teleost fishes.</title>
        <authorList>
            <person name="Parey E."/>
            <person name="Louis A."/>
            <person name="Montfort J."/>
            <person name="Bouchez O."/>
            <person name="Roques C."/>
            <person name="Iampietro C."/>
            <person name="Lluch J."/>
            <person name="Castinel A."/>
            <person name="Donnadieu C."/>
            <person name="Desvignes T."/>
            <person name="Floi Bucao C."/>
            <person name="Jouanno E."/>
            <person name="Wen M."/>
            <person name="Mejri S."/>
            <person name="Dirks R."/>
            <person name="Jansen H."/>
            <person name="Henkel C."/>
            <person name="Chen W.J."/>
            <person name="Zahm M."/>
            <person name="Cabau C."/>
            <person name="Klopp C."/>
            <person name="Thompson A.W."/>
            <person name="Robinson-Rechavi M."/>
            <person name="Braasch I."/>
            <person name="Lecointre G."/>
            <person name="Bobe J."/>
            <person name="Postlethwait J.H."/>
            <person name="Berthelot C."/>
            <person name="Roest Crollius H."/>
            <person name="Guiguen Y."/>
        </authorList>
    </citation>
    <scope>NUCLEOTIDE SEQUENCE</scope>
    <source>
        <strain evidence="9">NC1722</strain>
    </source>
</reference>
<dbReference type="InterPro" id="IPR036116">
    <property type="entry name" value="FN3_sf"/>
</dbReference>
<dbReference type="SUPFAM" id="SSF48726">
    <property type="entry name" value="Immunoglobulin"/>
    <property type="match status" value="1"/>
</dbReference>
<evidence type="ECO:0000313" key="9">
    <source>
        <dbReference type="EMBL" id="KAJ8378543.1"/>
    </source>
</evidence>
<keyword evidence="5" id="KW-0393">Immunoglobulin domain</keyword>
<evidence type="ECO:0000259" key="7">
    <source>
        <dbReference type="PROSITE" id="PS50835"/>
    </source>
</evidence>
<feature type="domain" description="Fibronectin type-III" evidence="8">
    <location>
        <begin position="219"/>
        <end position="315"/>
    </location>
</feature>
<dbReference type="Gene3D" id="2.60.40.10">
    <property type="entry name" value="Immunoglobulins"/>
    <property type="match status" value="3"/>
</dbReference>
<sequence>MWVRCAACACSAAVLLSVVLCSDDPLPATEDRYEKELYVAVGSAVDVPCVAKEGTVGQWRLNGRVLVTGAVLFIRNATLEDGGTYTCHDLSGGLQRTLSVRPGYPPSRPEVRCWAPSYPLKAMCSWSGEPEPLLPTHYSATSWLGKCPEVGHCGTHFLERRTDVQPCHPVPGLSRHCVFETRQIFSLEPYFVNVTAVNPLGSAFALVSYLLEDVVKPDPPVRVRVKPVSARGLSVEWAPPPSWPEPGIFPLKYTVQYYHGSKESARTMGPYESKSMVLKGLRPGQTYFVQVSAQDQLVGQSSDWSHLANGTLPSR</sequence>